<accession>A0A067T2J2</accession>
<keyword evidence="2" id="KW-1185">Reference proteome</keyword>
<dbReference type="Proteomes" id="UP000027222">
    <property type="component" value="Unassembled WGS sequence"/>
</dbReference>
<gene>
    <name evidence="1" type="ORF">GALMADRAFT_142378</name>
</gene>
<reference evidence="2" key="1">
    <citation type="journal article" date="2014" name="Proc. Natl. Acad. Sci. U.S.A.">
        <title>Extensive sampling of basidiomycete genomes demonstrates inadequacy of the white-rot/brown-rot paradigm for wood decay fungi.</title>
        <authorList>
            <person name="Riley R."/>
            <person name="Salamov A.A."/>
            <person name="Brown D.W."/>
            <person name="Nagy L.G."/>
            <person name="Floudas D."/>
            <person name="Held B.W."/>
            <person name="Levasseur A."/>
            <person name="Lombard V."/>
            <person name="Morin E."/>
            <person name="Otillar R."/>
            <person name="Lindquist E.A."/>
            <person name="Sun H."/>
            <person name="LaButti K.M."/>
            <person name="Schmutz J."/>
            <person name="Jabbour D."/>
            <person name="Luo H."/>
            <person name="Baker S.E."/>
            <person name="Pisabarro A.G."/>
            <person name="Walton J.D."/>
            <person name="Blanchette R.A."/>
            <person name="Henrissat B."/>
            <person name="Martin F."/>
            <person name="Cullen D."/>
            <person name="Hibbett D.S."/>
            <person name="Grigoriev I.V."/>
        </authorList>
    </citation>
    <scope>NUCLEOTIDE SEQUENCE [LARGE SCALE GENOMIC DNA]</scope>
    <source>
        <strain evidence="2">CBS 339.88</strain>
    </source>
</reference>
<protein>
    <submittedName>
        <fullName evidence="1">Uncharacterized protein</fullName>
    </submittedName>
</protein>
<dbReference type="AlphaFoldDB" id="A0A067T2J2"/>
<proteinExistence type="predicted"/>
<organism evidence="1 2">
    <name type="scientific">Galerina marginata (strain CBS 339.88)</name>
    <dbReference type="NCBI Taxonomy" id="685588"/>
    <lineage>
        <taxon>Eukaryota</taxon>
        <taxon>Fungi</taxon>
        <taxon>Dikarya</taxon>
        <taxon>Basidiomycota</taxon>
        <taxon>Agaricomycotina</taxon>
        <taxon>Agaricomycetes</taxon>
        <taxon>Agaricomycetidae</taxon>
        <taxon>Agaricales</taxon>
        <taxon>Agaricineae</taxon>
        <taxon>Strophariaceae</taxon>
        <taxon>Galerina</taxon>
    </lineage>
</organism>
<sequence length="158" mass="17720">MTIPARSSPDQNSQLQAANKFDLDYMRLQSLPHQRPFTSSTQEPHLCASRCGATARLPTNVASRKTRMGPDSNLLITFIQSIPSFPSTQVRLASPQTSILHAVPQQRPSLHSLTRRPCFWSTLLPERRLIRFFVGVGDGHNPGIGDPSSSPYWEERLR</sequence>
<evidence type="ECO:0000313" key="1">
    <source>
        <dbReference type="EMBL" id="KDR73248.1"/>
    </source>
</evidence>
<dbReference type="HOGENOM" id="CLU_1669503_0_0_1"/>
<dbReference type="EMBL" id="KL142386">
    <property type="protein sequence ID" value="KDR73248.1"/>
    <property type="molecule type" value="Genomic_DNA"/>
</dbReference>
<evidence type="ECO:0000313" key="2">
    <source>
        <dbReference type="Proteomes" id="UP000027222"/>
    </source>
</evidence>
<name>A0A067T2J2_GALM3</name>